<evidence type="ECO:0000313" key="5">
    <source>
        <dbReference type="EnsemblPlants" id="Ma05_p24960.1"/>
    </source>
</evidence>
<keyword evidence="3" id="KW-0687">Ribonucleoprotein</keyword>
<dbReference type="InterPro" id="IPR005707">
    <property type="entry name" value="Ribosomal_uS2_euk/arc"/>
</dbReference>
<dbReference type="PANTHER" id="PTHR11489">
    <property type="entry name" value="40S RIBOSOMAL PROTEIN SA"/>
    <property type="match status" value="1"/>
</dbReference>
<evidence type="ECO:0000313" key="6">
    <source>
        <dbReference type="Proteomes" id="UP000012960"/>
    </source>
</evidence>
<name>A0A804J896_MUSAM</name>
<reference evidence="5" key="2">
    <citation type="submission" date="2021-05" db="UniProtKB">
        <authorList>
            <consortium name="EnsemblPlants"/>
        </authorList>
    </citation>
    <scope>IDENTIFICATION</scope>
    <source>
        <strain evidence="5">subsp. malaccensis</strain>
    </source>
</reference>
<keyword evidence="6" id="KW-1185">Reference proteome</keyword>
<sequence length="82" mass="9532">MAATRVLSPNEQDIQMMLAANVHIGARNCNFQMERYVYRRRPDGVFLINLGKTWENLQLVLPLKTHKISLFGLPDVMIKELY</sequence>
<dbReference type="Gramene" id="Ma05_t24960.1">
    <property type="protein sequence ID" value="Ma05_p24960.1"/>
    <property type="gene ID" value="Ma05_g24960"/>
</dbReference>
<proteinExistence type="inferred from homology"/>
<accession>A0A804J896</accession>
<dbReference type="Proteomes" id="UP000012960">
    <property type="component" value="Unplaced"/>
</dbReference>
<dbReference type="EMBL" id="HG996470">
    <property type="protein sequence ID" value="CAG1839516.1"/>
    <property type="molecule type" value="Genomic_DNA"/>
</dbReference>
<dbReference type="GO" id="GO:0003735">
    <property type="term" value="F:structural constituent of ribosome"/>
    <property type="evidence" value="ECO:0007669"/>
    <property type="project" value="InterPro"/>
</dbReference>
<dbReference type="GO" id="GO:0015935">
    <property type="term" value="C:small ribosomal subunit"/>
    <property type="evidence" value="ECO:0007669"/>
    <property type="project" value="InterPro"/>
</dbReference>
<dbReference type="InParanoid" id="A0A804J896"/>
<reference evidence="4" key="1">
    <citation type="submission" date="2021-03" db="EMBL/GenBank/DDBJ databases">
        <authorList>
            <consortium name="Genoscope - CEA"/>
            <person name="William W."/>
        </authorList>
    </citation>
    <scope>NUCLEOTIDE SEQUENCE</scope>
    <source>
        <strain evidence="4">Doubled-haploid Pahang</strain>
    </source>
</reference>
<evidence type="ECO:0000313" key="4">
    <source>
        <dbReference type="EMBL" id="CAG1839516.1"/>
    </source>
</evidence>
<dbReference type="GO" id="GO:0006412">
    <property type="term" value="P:translation"/>
    <property type="evidence" value="ECO:0007669"/>
    <property type="project" value="InterPro"/>
</dbReference>
<dbReference type="SUPFAM" id="SSF52313">
    <property type="entry name" value="Ribosomal protein S2"/>
    <property type="match status" value="1"/>
</dbReference>
<evidence type="ECO:0000256" key="2">
    <source>
        <dbReference type="ARBA" id="ARBA00022980"/>
    </source>
</evidence>
<evidence type="ECO:0000256" key="3">
    <source>
        <dbReference type="ARBA" id="ARBA00023274"/>
    </source>
</evidence>
<evidence type="ECO:0000256" key="1">
    <source>
        <dbReference type="ARBA" id="ARBA00006242"/>
    </source>
</evidence>
<keyword evidence="2" id="KW-0689">Ribosomal protein</keyword>
<dbReference type="InterPro" id="IPR001865">
    <property type="entry name" value="Ribosomal_uS2"/>
</dbReference>
<protein>
    <submittedName>
        <fullName evidence="4">(wild Malaysian banana) hypothetical protein</fullName>
    </submittedName>
</protein>
<dbReference type="PRINTS" id="PR00395">
    <property type="entry name" value="RIBOSOMALS2"/>
</dbReference>
<dbReference type="PROSITE" id="PS00962">
    <property type="entry name" value="RIBOSOMAL_S2_1"/>
    <property type="match status" value="1"/>
</dbReference>
<gene>
    <name evidence="4" type="ORF">GSMUA_276930.1</name>
</gene>
<dbReference type="EnsemblPlants" id="Ma05_t24960.1">
    <property type="protein sequence ID" value="Ma05_p24960.1"/>
    <property type="gene ID" value="Ma05_g24960"/>
</dbReference>
<organism evidence="5 6">
    <name type="scientific">Musa acuminata subsp. malaccensis</name>
    <name type="common">Wild banana</name>
    <name type="synonym">Musa malaccensis</name>
    <dbReference type="NCBI Taxonomy" id="214687"/>
    <lineage>
        <taxon>Eukaryota</taxon>
        <taxon>Viridiplantae</taxon>
        <taxon>Streptophyta</taxon>
        <taxon>Embryophyta</taxon>
        <taxon>Tracheophyta</taxon>
        <taxon>Spermatophyta</taxon>
        <taxon>Magnoliopsida</taxon>
        <taxon>Liliopsida</taxon>
        <taxon>Zingiberales</taxon>
        <taxon>Musaceae</taxon>
        <taxon>Musa</taxon>
    </lineage>
</organism>
<dbReference type="Gene3D" id="3.40.50.10490">
    <property type="entry name" value="Glucose-6-phosphate isomerase like protein, domain 1"/>
    <property type="match status" value="1"/>
</dbReference>
<comment type="similarity">
    <text evidence="1">Belongs to the universal ribosomal protein uS2 family.</text>
</comment>
<dbReference type="InterPro" id="IPR018130">
    <property type="entry name" value="Ribosomal_uS2_CS"/>
</dbReference>
<dbReference type="AlphaFoldDB" id="A0A804J896"/>
<dbReference type="InterPro" id="IPR023591">
    <property type="entry name" value="Ribosomal_uS2_flav_dom_sf"/>
</dbReference>